<dbReference type="Gramene" id="PGSC0003DMT400011726">
    <property type="protein sequence ID" value="PGSC0003DMT400011726"/>
    <property type="gene ID" value="PGSC0003DMG400004601"/>
</dbReference>
<dbReference type="PANTHER" id="PTHR43895">
    <property type="entry name" value="CALCIUM/CALMODULIN-DEPENDENT PROTEIN KINASE KINASE-RELATED"/>
    <property type="match status" value="1"/>
</dbReference>
<dbReference type="InterPro" id="IPR000719">
    <property type="entry name" value="Prot_kinase_dom"/>
</dbReference>
<dbReference type="PROSITE" id="PS00107">
    <property type="entry name" value="PROTEIN_KINASE_ATP"/>
    <property type="match status" value="1"/>
</dbReference>
<dbReference type="HOGENOM" id="CLU_2350769_0_0_1"/>
<evidence type="ECO:0000256" key="3">
    <source>
        <dbReference type="ARBA" id="ARBA00022741"/>
    </source>
</evidence>
<dbReference type="EnsemblPlants" id="PGSC0003DMT400011726">
    <property type="protein sequence ID" value="PGSC0003DMT400011726"/>
    <property type="gene ID" value="PGSC0003DMG400004601"/>
</dbReference>
<keyword evidence="9" id="KW-1185">Reference proteome</keyword>
<dbReference type="GO" id="GO:0004674">
    <property type="term" value="F:protein serine/threonine kinase activity"/>
    <property type="evidence" value="ECO:0007669"/>
    <property type="project" value="UniProtKB-KW"/>
</dbReference>
<dbReference type="ExpressionAtlas" id="M1A016">
    <property type="expression patterns" value="baseline and differential"/>
</dbReference>
<dbReference type="GO" id="GO:0005524">
    <property type="term" value="F:ATP binding"/>
    <property type="evidence" value="ECO:0007669"/>
    <property type="project" value="UniProtKB-UniRule"/>
</dbReference>
<evidence type="ECO:0000259" key="7">
    <source>
        <dbReference type="PROSITE" id="PS50011"/>
    </source>
</evidence>
<dbReference type="Gene3D" id="3.30.200.20">
    <property type="entry name" value="Phosphorylase Kinase, domain 1"/>
    <property type="match status" value="1"/>
</dbReference>
<dbReference type="PROSITE" id="PS50011">
    <property type="entry name" value="PROTEIN_KINASE_DOM"/>
    <property type="match status" value="1"/>
</dbReference>
<sequence length="97" mass="11432">MVLIHHQQQQQQEEEIVRRERGKKGMRVGKYELGRTLGEGNFGKVKFAKHTDSAQSFAIKILEKNRIQDLRITDQVCYRCSLCIFFRSDLEFRRCGV</sequence>
<protein>
    <submittedName>
        <fullName evidence="8">CBL-interacting protein kinase 1</fullName>
    </submittedName>
</protein>
<evidence type="ECO:0000256" key="4">
    <source>
        <dbReference type="ARBA" id="ARBA00022777"/>
    </source>
</evidence>
<proteinExistence type="predicted"/>
<gene>
    <name evidence="8" type="primary">LOC102593681</name>
</gene>
<evidence type="ECO:0000256" key="1">
    <source>
        <dbReference type="ARBA" id="ARBA00022527"/>
    </source>
</evidence>
<feature type="domain" description="Protein kinase" evidence="7">
    <location>
        <begin position="31"/>
        <end position="97"/>
    </location>
</feature>
<name>M1A016_SOLTU</name>
<evidence type="ECO:0000256" key="6">
    <source>
        <dbReference type="PROSITE-ProRule" id="PRU10141"/>
    </source>
</evidence>
<keyword evidence="4" id="KW-0418">Kinase</keyword>
<evidence type="ECO:0000313" key="8">
    <source>
        <dbReference type="EnsemblPlants" id="PGSC0003DMT400011726"/>
    </source>
</evidence>
<dbReference type="Proteomes" id="UP000011115">
    <property type="component" value="Unassembled WGS sequence"/>
</dbReference>
<dbReference type="OrthoDB" id="193931at2759"/>
<reference evidence="8" key="2">
    <citation type="submission" date="2015-06" db="UniProtKB">
        <authorList>
            <consortium name="EnsemblPlants"/>
        </authorList>
    </citation>
    <scope>IDENTIFICATION</scope>
    <source>
        <strain evidence="8">DM1-3 516 R44</strain>
    </source>
</reference>
<dbReference type="SUPFAM" id="SSF56112">
    <property type="entry name" value="Protein kinase-like (PK-like)"/>
    <property type="match status" value="1"/>
</dbReference>
<dbReference type="PANTHER" id="PTHR43895:SF65">
    <property type="entry name" value="CBL-INTERACTING PROTEIN KINASE 21"/>
    <property type="match status" value="1"/>
</dbReference>
<feature type="binding site" evidence="6">
    <location>
        <position position="60"/>
    </location>
    <ligand>
        <name>ATP</name>
        <dbReference type="ChEBI" id="CHEBI:30616"/>
    </ligand>
</feature>
<keyword evidence="3 6" id="KW-0547">Nucleotide-binding</keyword>
<evidence type="ECO:0000256" key="5">
    <source>
        <dbReference type="ARBA" id="ARBA00022840"/>
    </source>
</evidence>
<dbReference type="AlphaFoldDB" id="M1A016"/>
<keyword evidence="2" id="KW-0808">Transferase</keyword>
<dbReference type="InterPro" id="IPR017441">
    <property type="entry name" value="Protein_kinase_ATP_BS"/>
</dbReference>
<keyword evidence="1" id="KW-0723">Serine/threonine-protein kinase</keyword>
<evidence type="ECO:0000313" key="9">
    <source>
        <dbReference type="Proteomes" id="UP000011115"/>
    </source>
</evidence>
<reference evidence="9" key="1">
    <citation type="journal article" date="2011" name="Nature">
        <title>Genome sequence and analysis of the tuber crop potato.</title>
        <authorList>
            <consortium name="The Potato Genome Sequencing Consortium"/>
        </authorList>
    </citation>
    <scope>NUCLEOTIDE SEQUENCE [LARGE SCALE GENOMIC DNA]</scope>
    <source>
        <strain evidence="9">cv. DM1-3 516 R44</strain>
    </source>
</reference>
<evidence type="ECO:0000256" key="2">
    <source>
        <dbReference type="ARBA" id="ARBA00022679"/>
    </source>
</evidence>
<organism evidence="8 9">
    <name type="scientific">Solanum tuberosum</name>
    <name type="common">Potato</name>
    <dbReference type="NCBI Taxonomy" id="4113"/>
    <lineage>
        <taxon>Eukaryota</taxon>
        <taxon>Viridiplantae</taxon>
        <taxon>Streptophyta</taxon>
        <taxon>Embryophyta</taxon>
        <taxon>Tracheophyta</taxon>
        <taxon>Spermatophyta</taxon>
        <taxon>Magnoliopsida</taxon>
        <taxon>eudicotyledons</taxon>
        <taxon>Gunneridae</taxon>
        <taxon>Pentapetalae</taxon>
        <taxon>asterids</taxon>
        <taxon>lamiids</taxon>
        <taxon>Solanales</taxon>
        <taxon>Solanaceae</taxon>
        <taxon>Solanoideae</taxon>
        <taxon>Solaneae</taxon>
        <taxon>Solanum</taxon>
    </lineage>
</organism>
<dbReference type="InterPro" id="IPR011009">
    <property type="entry name" value="Kinase-like_dom_sf"/>
</dbReference>
<accession>M1A016</accession>
<keyword evidence="5 6" id="KW-0067">ATP-binding</keyword>